<dbReference type="PROSITE" id="PS50977">
    <property type="entry name" value="HTH_TETR_2"/>
    <property type="match status" value="1"/>
</dbReference>
<dbReference type="Gene3D" id="1.10.357.10">
    <property type="entry name" value="Tetracycline Repressor, domain 2"/>
    <property type="match status" value="1"/>
</dbReference>
<proteinExistence type="predicted"/>
<dbReference type="InterPro" id="IPR001647">
    <property type="entry name" value="HTH_TetR"/>
</dbReference>
<dbReference type="PANTHER" id="PTHR30055">
    <property type="entry name" value="HTH-TYPE TRANSCRIPTIONAL REGULATOR RUTR"/>
    <property type="match status" value="1"/>
</dbReference>
<evidence type="ECO:0000313" key="6">
    <source>
        <dbReference type="EMBL" id="GAA1741999.1"/>
    </source>
</evidence>
<evidence type="ECO:0000256" key="3">
    <source>
        <dbReference type="ARBA" id="ARBA00023163"/>
    </source>
</evidence>
<keyword evidence="1" id="KW-0805">Transcription regulation</keyword>
<feature type="domain" description="HTH tetR-type" evidence="5">
    <location>
        <begin position="19"/>
        <end position="79"/>
    </location>
</feature>
<dbReference type="InterPro" id="IPR009057">
    <property type="entry name" value="Homeodomain-like_sf"/>
</dbReference>
<comment type="caution">
    <text evidence="6">The sequence shown here is derived from an EMBL/GenBank/DDBJ whole genome shotgun (WGS) entry which is preliminary data.</text>
</comment>
<keyword evidence="7" id="KW-1185">Reference proteome</keyword>
<evidence type="ECO:0000256" key="2">
    <source>
        <dbReference type="ARBA" id="ARBA00023125"/>
    </source>
</evidence>
<evidence type="ECO:0000259" key="5">
    <source>
        <dbReference type="PROSITE" id="PS50977"/>
    </source>
</evidence>
<name>A0ABN2JX36_9ACTN</name>
<keyword evidence="3" id="KW-0804">Transcription</keyword>
<dbReference type="EMBL" id="BAAAME010000004">
    <property type="protein sequence ID" value="GAA1741999.1"/>
    <property type="molecule type" value="Genomic_DNA"/>
</dbReference>
<keyword evidence="2 4" id="KW-0238">DNA-binding</keyword>
<dbReference type="Proteomes" id="UP001501057">
    <property type="component" value="Unassembled WGS sequence"/>
</dbReference>
<reference evidence="6 7" key="1">
    <citation type="journal article" date="2019" name="Int. J. Syst. Evol. Microbiol.">
        <title>The Global Catalogue of Microorganisms (GCM) 10K type strain sequencing project: providing services to taxonomists for standard genome sequencing and annotation.</title>
        <authorList>
            <consortium name="The Broad Institute Genomics Platform"/>
            <consortium name="The Broad Institute Genome Sequencing Center for Infectious Disease"/>
            <person name="Wu L."/>
            <person name="Ma J."/>
        </authorList>
    </citation>
    <scope>NUCLEOTIDE SEQUENCE [LARGE SCALE GENOMIC DNA]</scope>
    <source>
        <strain evidence="6 7">JCM 13518</strain>
    </source>
</reference>
<organism evidence="6 7">
    <name type="scientific">Aeromicrobium alkaliterrae</name>
    <dbReference type="NCBI Taxonomy" id="302168"/>
    <lineage>
        <taxon>Bacteria</taxon>
        <taxon>Bacillati</taxon>
        <taxon>Actinomycetota</taxon>
        <taxon>Actinomycetes</taxon>
        <taxon>Propionibacteriales</taxon>
        <taxon>Nocardioidaceae</taxon>
        <taxon>Aeromicrobium</taxon>
    </lineage>
</organism>
<sequence length="216" mass="23915">MESQFDAVGFRPPQQARSREALRKLLTAAEEVLTEVGYEETTMAAVAERAGVSVGSIYRRFEGRDQLLAVLKERMFSDLEARIVAAVEAAPQSLEGVVRVYVRALADAFSHSAVLPDLFGRRDRRALSDPGQAALEAGYDFFATVTTPYWSEIERTDVSQTVRAAAETIMASFVHRAMRAQGAHGEFSDEDWSQYADRLAEMVLAFFRTPDGLGAR</sequence>
<dbReference type="PRINTS" id="PR00455">
    <property type="entry name" value="HTHTETR"/>
</dbReference>
<protein>
    <recommendedName>
        <fullName evidence="5">HTH tetR-type domain-containing protein</fullName>
    </recommendedName>
</protein>
<accession>A0ABN2JX36</accession>
<dbReference type="Pfam" id="PF00440">
    <property type="entry name" value="TetR_N"/>
    <property type="match status" value="1"/>
</dbReference>
<evidence type="ECO:0000256" key="1">
    <source>
        <dbReference type="ARBA" id="ARBA00023015"/>
    </source>
</evidence>
<feature type="DNA-binding region" description="H-T-H motif" evidence="4">
    <location>
        <begin position="42"/>
        <end position="61"/>
    </location>
</feature>
<evidence type="ECO:0000256" key="4">
    <source>
        <dbReference type="PROSITE-ProRule" id="PRU00335"/>
    </source>
</evidence>
<dbReference type="PANTHER" id="PTHR30055:SF234">
    <property type="entry name" value="HTH-TYPE TRANSCRIPTIONAL REGULATOR BETI"/>
    <property type="match status" value="1"/>
</dbReference>
<dbReference type="InterPro" id="IPR050109">
    <property type="entry name" value="HTH-type_TetR-like_transc_reg"/>
</dbReference>
<evidence type="ECO:0000313" key="7">
    <source>
        <dbReference type="Proteomes" id="UP001501057"/>
    </source>
</evidence>
<dbReference type="SUPFAM" id="SSF46689">
    <property type="entry name" value="Homeodomain-like"/>
    <property type="match status" value="1"/>
</dbReference>
<gene>
    <name evidence="6" type="ORF">GCM10009710_22650</name>
</gene>
<dbReference type="RefSeq" id="WP_344201479.1">
    <property type="nucleotide sequence ID" value="NZ_BAAAME010000004.1"/>
</dbReference>